<dbReference type="Pfam" id="PF13621">
    <property type="entry name" value="Cupin_8"/>
    <property type="match status" value="1"/>
</dbReference>
<dbReference type="InterPro" id="IPR003347">
    <property type="entry name" value="JmjC_dom"/>
</dbReference>
<reference evidence="4 5" key="1">
    <citation type="submission" date="2017-11" db="EMBL/GenBank/DDBJ databases">
        <title>Xanthomonas prunicola sp. nov., a novel pathogen that affects nectarine (Prunus persica var. nectarine) trees.</title>
        <authorList>
            <person name="Lopez M."/>
            <person name="Lopez-Soriano P."/>
            <person name="Garita-Cambronero J."/>
            <person name="Beltran C."/>
            <person name="Taghouti G."/>
            <person name="Portier P."/>
            <person name="Cubero J."/>
            <person name="Fischer-Le Saux M."/>
            <person name="Marco-Noales E."/>
        </authorList>
    </citation>
    <scope>NUCLEOTIDE SEQUENCE [LARGE SCALE GENOMIC DNA]</scope>
    <source>
        <strain evidence="2 4">CFBP8353</strain>
        <strain evidence="3 5">CFBP8354</strain>
    </source>
</reference>
<evidence type="ECO:0000313" key="2">
    <source>
        <dbReference type="EMBL" id="PKV13889.1"/>
    </source>
</evidence>
<gene>
    <name evidence="2" type="ORF">XpruCFBP8353_01885</name>
    <name evidence="3" type="ORF">XpruCFBP8354_01885</name>
</gene>
<protein>
    <submittedName>
        <fullName evidence="2">Cupin</fullName>
    </submittedName>
</protein>
<feature type="domain" description="JmjC" evidence="1">
    <location>
        <begin position="118"/>
        <end position="285"/>
    </location>
</feature>
<evidence type="ECO:0000313" key="5">
    <source>
        <dbReference type="Proteomes" id="UP000233748"/>
    </source>
</evidence>
<sequence>MAARATDPSTATSTAIAERSDCGPDALPLAELCDAAEPVVLRGIARNWSLVQAGLRSAEDAMALLRARDTGRPLQYSYGSPDIGSRPFYRDDCSALNFEVQRGSLSTLLDAIAAHRDDVQPPTYYLASLPVDANLPGLRTDNDLDVAANGSLVQPSIWIGNRVIASCHYDALDNLACCVVGRRRFTLFPPEQVANLYPGPLDPTPGGQVVSMVDFARPDLQRFARFADALPHARSVVLEPGDALFIPSMWWHHVESLHPFNVLINYWWSSAPAQLPAGMPALYHALWAIRDRPAAEKQAWRALFDYYVFGPAKRAGEHLPESAQHALGPIDPTLARQLRAMLIGKLNR</sequence>
<evidence type="ECO:0000313" key="4">
    <source>
        <dbReference type="Proteomes" id="UP000233720"/>
    </source>
</evidence>
<dbReference type="OrthoDB" id="479699at2"/>
<dbReference type="SUPFAM" id="SSF51197">
    <property type="entry name" value="Clavaminate synthase-like"/>
    <property type="match status" value="1"/>
</dbReference>
<dbReference type="EMBL" id="PHKW01000001">
    <property type="protein sequence ID" value="PKV18168.1"/>
    <property type="molecule type" value="Genomic_DNA"/>
</dbReference>
<dbReference type="Proteomes" id="UP000233748">
    <property type="component" value="Unassembled WGS sequence"/>
</dbReference>
<dbReference type="SMART" id="SM00558">
    <property type="entry name" value="JmjC"/>
    <property type="match status" value="1"/>
</dbReference>
<dbReference type="EMBL" id="PHKV01000001">
    <property type="protein sequence ID" value="PKV13889.1"/>
    <property type="molecule type" value="Genomic_DNA"/>
</dbReference>
<dbReference type="Proteomes" id="UP000233720">
    <property type="component" value="Unassembled WGS sequence"/>
</dbReference>
<dbReference type="RefSeq" id="WP_101361678.1">
    <property type="nucleotide sequence ID" value="NZ_PHKV01000001.1"/>
</dbReference>
<name>A0A2N3RN16_9XANT</name>
<evidence type="ECO:0000259" key="1">
    <source>
        <dbReference type="PROSITE" id="PS51184"/>
    </source>
</evidence>
<dbReference type="PANTHER" id="PTHR12461">
    <property type="entry name" value="HYPOXIA-INDUCIBLE FACTOR 1 ALPHA INHIBITOR-RELATED"/>
    <property type="match status" value="1"/>
</dbReference>
<accession>A0A2N3RN16</accession>
<dbReference type="AlphaFoldDB" id="A0A2N3RN16"/>
<keyword evidence="5" id="KW-1185">Reference proteome</keyword>
<proteinExistence type="predicted"/>
<dbReference type="PROSITE" id="PS51184">
    <property type="entry name" value="JMJC"/>
    <property type="match status" value="1"/>
</dbReference>
<comment type="caution">
    <text evidence="2">The sequence shown here is derived from an EMBL/GenBank/DDBJ whole genome shotgun (WGS) entry which is preliminary data.</text>
</comment>
<dbReference type="InterPro" id="IPR041667">
    <property type="entry name" value="Cupin_8"/>
</dbReference>
<dbReference type="InterPro" id="IPR014710">
    <property type="entry name" value="RmlC-like_jellyroll"/>
</dbReference>
<organism evidence="2 4">
    <name type="scientific">Xanthomonas prunicola</name>
    <dbReference type="NCBI Taxonomy" id="2053930"/>
    <lineage>
        <taxon>Bacteria</taxon>
        <taxon>Pseudomonadati</taxon>
        <taxon>Pseudomonadota</taxon>
        <taxon>Gammaproteobacteria</taxon>
        <taxon>Lysobacterales</taxon>
        <taxon>Lysobacteraceae</taxon>
        <taxon>Xanthomonas</taxon>
    </lineage>
</organism>
<evidence type="ECO:0000313" key="3">
    <source>
        <dbReference type="EMBL" id="PKV18168.1"/>
    </source>
</evidence>
<dbReference type="PANTHER" id="PTHR12461:SF105">
    <property type="entry name" value="HYPOXIA-INDUCIBLE FACTOR 1-ALPHA INHIBITOR"/>
    <property type="match status" value="1"/>
</dbReference>
<dbReference type="Gene3D" id="2.60.120.10">
    <property type="entry name" value="Jelly Rolls"/>
    <property type="match status" value="1"/>
</dbReference>